<organism evidence="7 8">
    <name type="scientific">Hansschlegelia zhihuaiae</name>
    <dbReference type="NCBI Taxonomy" id="405005"/>
    <lineage>
        <taxon>Bacteria</taxon>
        <taxon>Pseudomonadati</taxon>
        <taxon>Pseudomonadota</taxon>
        <taxon>Alphaproteobacteria</taxon>
        <taxon>Hyphomicrobiales</taxon>
        <taxon>Methylopilaceae</taxon>
        <taxon>Hansschlegelia</taxon>
    </lineage>
</organism>
<protein>
    <submittedName>
        <fullName evidence="7">Penicillin-binding protein 2</fullName>
    </submittedName>
</protein>
<name>A0A4Q0ML39_9HYPH</name>
<evidence type="ECO:0000256" key="2">
    <source>
        <dbReference type="ARBA" id="ARBA00022645"/>
    </source>
</evidence>
<evidence type="ECO:0000259" key="5">
    <source>
        <dbReference type="Pfam" id="PF00905"/>
    </source>
</evidence>
<keyword evidence="3 4" id="KW-0472">Membrane</keyword>
<dbReference type="InterPro" id="IPR005311">
    <property type="entry name" value="PBP_dimer"/>
</dbReference>
<dbReference type="InterPro" id="IPR012338">
    <property type="entry name" value="Beta-lactam/transpept-like"/>
</dbReference>
<feature type="domain" description="Penicillin-binding protein transpeptidase" evidence="5">
    <location>
        <begin position="276"/>
        <end position="553"/>
    </location>
</feature>
<dbReference type="AlphaFoldDB" id="A0A4Q0ML39"/>
<gene>
    <name evidence="7" type="ORF">EK403_06015</name>
</gene>
<dbReference type="InterPro" id="IPR050515">
    <property type="entry name" value="Beta-lactam/transpept"/>
</dbReference>
<keyword evidence="2" id="KW-0645">Protease</keyword>
<dbReference type="GO" id="GO:0005886">
    <property type="term" value="C:plasma membrane"/>
    <property type="evidence" value="ECO:0007669"/>
    <property type="project" value="TreeGrafter"/>
</dbReference>
<evidence type="ECO:0000313" key="7">
    <source>
        <dbReference type="EMBL" id="RXF74374.1"/>
    </source>
</evidence>
<dbReference type="InterPro" id="IPR036138">
    <property type="entry name" value="PBP_dimer_sf"/>
</dbReference>
<keyword evidence="2" id="KW-0121">Carboxypeptidase</keyword>
<dbReference type="EMBL" id="RYFI01000004">
    <property type="protein sequence ID" value="RXF74374.1"/>
    <property type="molecule type" value="Genomic_DNA"/>
</dbReference>
<dbReference type="PANTHER" id="PTHR30627:SF1">
    <property type="entry name" value="PEPTIDOGLYCAN D,D-TRANSPEPTIDASE FTSI"/>
    <property type="match status" value="1"/>
</dbReference>
<dbReference type="InterPro" id="IPR001460">
    <property type="entry name" value="PCN-bd_Tpept"/>
</dbReference>
<dbReference type="SUPFAM" id="SSF56519">
    <property type="entry name" value="Penicillin binding protein dimerisation domain"/>
    <property type="match status" value="1"/>
</dbReference>
<proteinExistence type="predicted"/>
<dbReference type="GO" id="GO:0004180">
    <property type="term" value="F:carboxypeptidase activity"/>
    <property type="evidence" value="ECO:0007669"/>
    <property type="project" value="UniProtKB-KW"/>
</dbReference>
<dbReference type="Gene3D" id="3.30.450.330">
    <property type="match status" value="1"/>
</dbReference>
<dbReference type="Gene3D" id="3.90.1310.10">
    <property type="entry name" value="Penicillin-binding protein 2a (Domain 2)"/>
    <property type="match status" value="1"/>
</dbReference>
<evidence type="ECO:0000256" key="1">
    <source>
        <dbReference type="ARBA" id="ARBA00004370"/>
    </source>
</evidence>
<feature type="domain" description="Penicillin-binding protein dimerisation" evidence="6">
    <location>
        <begin position="104"/>
        <end position="211"/>
    </location>
</feature>
<evidence type="ECO:0000256" key="4">
    <source>
        <dbReference type="SAM" id="Phobius"/>
    </source>
</evidence>
<dbReference type="PANTHER" id="PTHR30627">
    <property type="entry name" value="PEPTIDOGLYCAN D,D-TRANSPEPTIDASE"/>
    <property type="match status" value="1"/>
</dbReference>
<keyword evidence="8" id="KW-1185">Reference proteome</keyword>
<keyword evidence="4" id="KW-1133">Transmembrane helix</keyword>
<comment type="caution">
    <text evidence="7">The sequence shown here is derived from an EMBL/GenBank/DDBJ whole genome shotgun (WGS) entry which is preliminary data.</text>
</comment>
<dbReference type="OrthoDB" id="9789078at2"/>
<dbReference type="Proteomes" id="UP000289708">
    <property type="component" value="Unassembled WGS sequence"/>
</dbReference>
<dbReference type="GO" id="GO:0008658">
    <property type="term" value="F:penicillin binding"/>
    <property type="evidence" value="ECO:0007669"/>
    <property type="project" value="InterPro"/>
</dbReference>
<evidence type="ECO:0000256" key="3">
    <source>
        <dbReference type="ARBA" id="ARBA00023136"/>
    </source>
</evidence>
<dbReference type="GO" id="GO:0071555">
    <property type="term" value="P:cell wall organization"/>
    <property type="evidence" value="ECO:0007669"/>
    <property type="project" value="TreeGrafter"/>
</dbReference>
<feature type="transmembrane region" description="Helical" evidence="4">
    <location>
        <begin position="66"/>
        <end position="87"/>
    </location>
</feature>
<keyword evidence="2" id="KW-0378">Hydrolase</keyword>
<evidence type="ECO:0000259" key="6">
    <source>
        <dbReference type="Pfam" id="PF03717"/>
    </source>
</evidence>
<dbReference type="Gene3D" id="1.10.150.770">
    <property type="match status" value="1"/>
</dbReference>
<dbReference type="Pfam" id="PF00905">
    <property type="entry name" value="Transpeptidase"/>
    <property type="match status" value="1"/>
</dbReference>
<reference evidence="7 8" key="1">
    <citation type="submission" date="2018-12" db="EMBL/GenBank/DDBJ databases">
        <title>bacterium Hansschlegelia zhihuaiae S113.</title>
        <authorList>
            <person name="He J."/>
        </authorList>
    </citation>
    <scope>NUCLEOTIDE SEQUENCE [LARGE SCALE GENOMIC DNA]</scope>
    <source>
        <strain evidence="7 8">S 113</strain>
    </source>
</reference>
<accession>A0A4Q0ML39</accession>
<sequence>MNGQAALDGAFRGGAVAGVAAGRGLATVARWSWIAIKFCWRMARRTVRLLIGSGEGLGLTSGRLRLAAIAFGLIYLAIVARLVQYAVAPNLDTVERVAQAVAAVSRPDIVDRNGMVLATDVKVSSLYAEPKNIIDVDEAVDLLAQALPDLNQKDLRAKLSTKKGFVWLKREISPREQVAVFRLGIPGVAFVQENKRVYPNGAEVAHVLGFADVDNKGIAGIEKYFDTSGLTAAAAAAAGQGGRMAPIHMALDIRVQHAVRDELMAGMKKFKAIAASAAIADVETGEIVSLVSLPDYDPNNPTDALKPEAINRVNVGVFEMGSTMKAMTIAMALDSGKVSLQSRFDARGNLRYGRFTIHDFHPTRRILSVPEVFIHSSNIGTARIALTMGVDAHKAFLKKMGQLDRLQTELPESARPIVPYKWGELNTITISFGHGVAIAPIQSVMGVSALVNGGWLIKPTFLQRSLEEARASGTKVLKESTSTQMRYLMRLNAEKGSAKKADIPGYRVGGKTGTAEKVIGGRYSKTKNLTAFTAVFPMDKPRYMLLVVLDEPKSLPETHGFATSGWNVVPVGGKMVERVAPLLGVAPDYDAPPANALLGGIPTGAVQE</sequence>
<evidence type="ECO:0000313" key="8">
    <source>
        <dbReference type="Proteomes" id="UP000289708"/>
    </source>
</evidence>
<dbReference type="Gene3D" id="3.40.710.10">
    <property type="entry name" value="DD-peptidase/beta-lactamase superfamily"/>
    <property type="match status" value="1"/>
</dbReference>
<dbReference type="SUPFAM" id="SSF56601">
    <property type="entry name" value="beta-lactamase/transpeptidase-like"/>
    <property type="match status" value="1"/>
</dbReference>
<dbReference type="Pfam" id="PF03717">
    <property type="entry name" value="PBP_dimer"/>
    <property type="match status" value="1"/>
</dbReference>
<comment type="subcellular location">
    <subcellularLocation>
        <location evidence="1">Membrane</location>
    </subcellularLocation>
</comment>
<keyword evidence="4" id="KW-0812">Transmembrane</keyword>